<dbReference type="AlphaFoldDB" id="A0AAX4KA65"/>
<reference evidence="1 2" key="1">
    <citation type="submission" date="2024-01" db="EMBL/GenBank/DDBJ databases">
        <title>Comparative genomics of Cryptococcus and Kwoniella reveals pathogenesis evolution and contrasting modes of karyotype evolution via chromosome fusion or intercentromeric recombination.</title>
        <authorList>
            <person name="Coelho M.A."/>
            <person name="David-Palma M."/>
            <person name="Shea T."/>
            <person name="Bowers K."/>
            <person name="McGinley-Smith S."/>
            <person name="Mohammad A.W."/>
            <person name="Gnirke A."/>
            <person name="Yurkov A.M."/>
            <person name="Nowrousian M."/>
            <person name="Sun S."/>
            <person name="Cuomo C.A."/>
            <person name="Heitman J."/>
        </authorList>
    </citation>
    <scope>NUCLEOTIDE SEQUENCE [LARGE SCALE GENOMIC DNA]</scope>
    <source>
        <strain evidence="1 2">PYCC6329</strain>
    </source>
</reference>
<sequence length="137" mass="15334">MRSSTSIRPSHLPSNYSTLITLHPTVTPRPEGLGRRWHLTCPMSITHDSQSLVQAAVGSIGLSKGTEDCIKELRDTIEMFVDISNQSNANIQRTSDQNIVQMKYEKKTYLDAIIWSTDHSSTNGNDISVEVEHIPRV</sequence>
<evidence type="ECO:0000313" key="2">
    <source>
        <dbReference type="Proteomes" id="UP001358614"/>
    </source>
</evidence>
<proteinExistence type="predicted"/>
<evidence type="ECO:0000313" key="1">
    <source>
        <dbReference type="EMBL" id="WWD02393.1"/>
    </source>
</evidence>
<dbReference type="EMBL" id="CP144089">
    <property type="protein sequence ID" value="WWD02393.1"/>
    <property type="molecule type" value="Genomic_DNA"/>
</dbReference>
<accession>A0AAX4KA65</accession>
<dbReference type="KEGG" id="ker:91099236"/>
<gene>
    <name evidence="1" type="ORF">V865_000432</name>
</gene>
<keyword evidence="2" id="KW-1185">Reference proteome</keyword>
<dbReference type="Proteomes" id="UP001358614">
    <property type="component" value="Chromosome 1"/>
</dbReference>
<dbReference type="RefSeq" id="XP_066080360.1">
    <property type="nucleotide sequence ID" value="XM_066224263.1"/>
</dbReference>
<dbReference type="GeneID" id="91099236"/>
<name>A0AAX4KA65_9TREE</name>
<organism evidence="1 2">
    <name type="scientific">Kwoniella europaea PYCC6329</name>
    <dbReference type="NCBI Taxonomy" id="1423913"/>
    <lineage>
        <taxon>Eukaryota</taxon>
        <taxon>Fungi</taxon>
        <taxon>Dikarya</taxon>
        <taxon>Basidiomycota</taxon>
        <taxon>Agaricomycotina</taxon>
        <taxon>Tremellomycetes</taxon>
        <taxon>Tremellales</taxon>
        <taxon>Cryptococcaceae</taxon>
        <taxon>Kwoniella</taxon>
    </lineage>
</organism>
<protein>
    <submittedName>
        <fullName evidence="1">Uncharacterized protein</fullName>
    </submittedName>
</protein>